<reference evidence="2" key="1">
    <citation type="submission" date="2023-03" db="EMBL/GenBank/DDBJ databases">
        <authorList>
            <person name="Steffen K."/>
            <person name="Cardenas P."/>
        </authorList>
    </citation>
    <scope>NUCLEOTIDE SEQUENCE</scope>
</reference>
<gene>
    <name evidence="2" type="ORF">GBAR_LOCUS28137</name>
</gene>
<feature type="region of interest" description="Disordered" evidence="1">
    <location>
        <begin position="212"/>
        <end position="237"/>
    </location>
</feature>
<name>A0AA35TQP2_GEOBA</name>
<feature type="compositionally biased region" description="Low complexity" evidence="1">
    <location>
        <begin position="214"/>
        <end position="230"/>
    </location>
</feature>
<keyword evidence="3" id="KW-1185">Reference proteome</keyword>
<comment type="caution">
    <text evidence="2">The sequence shown here is derived from an EMBL/GenBank/DDBJ whole genome shotgun (WGS) entry which is preliminary data.</text>
</comment>
<accession>A0AA35TQP2</accession>
<organism evidence="2 3">
    <name type="scientific">Geodia barretti</name>
    <name type="common">Barrett's horny sponge</name>
    <dbReference type="NCBI Taxonomy" id="519541"/>
    <lineage>
        <taxon>Eukaryota</taxon>
        <taxon>Metazoa</taxon>
        <taxon>Porifera</taxon>
        <taxon>Demospongiae</taxon>
        <taxon>Heteroscleromorpha</taxon>
        <taxon>Tetractinellida</taxon>
        <taxon>Astrophorina</taxon>
        <taxon>Geodiidae</taxon>
        <taxon>Geodia</taxon>
    </lineage>
</organism>
<dbReference type="AlphaFoldDB" id="A0AA35TQP2"/>
<feature type="region of interest" description="Disordered" evidence="1">
    <location>
        <begin position="103"/>
        <end position="138"/>
    </location>
</feature>
<dbReference type="PANTHER" id="PTHR21838:SF2">
    <property type="entry name" value="COILED-COIL DOMAIN-CONTAINING PROTEIN 137"/>
    <property type="match status" value="1"/>
</dbReference>
<dbReference type="EMBL" id="CASHTH010003923">
    <property type="protein sequence ID" value="CAI8051367.1"/>
    <property type="molecule type" value="Genomic_DNA"/>
</dbReference>
<dbReference type="GO" id="GO:0005634">
    <property type="term" value="C:nucleus"/>
    <property type="evidence" value="ECO:0007669"/>
    <property type="project" value="TreeGrafter"/>
</dbReference>
<evidence type="ECO:0000313" key="2">
    <source>
        <dbReference type="EMBL" id="CAI8051367.1"/>
    </source>
</evidence>
<feature type="compositionally biased region" description="Basic and acidic residues" evidence="1">
    <location>
        <begin position="24"/>
        <end position="42"/>
    </location>
</feature>
<feature type="region of interest" description="Disordered" evidence="1">
    <location>
        <begin position="24"/>
        <end position="82"/>
    </location>
</feature>
<protein>
    <submittedName>
        <fullName evidence="2">Uncharacterized protein</fullName>
    </submittedName>
</protein>
<feature type="compositionally biased region" description="Basic and acidic residues" evidence="1">
    <location>
        <begin position="67"/>
        <end position="82"/>
    </location>
</feature>
<dbReference type="PANTHER" id="PTHR21838">
    <property type="entry name" value="COILED-COIL DOMAIN-CONTAINING PROTEIN 137"/>
    <property type="match status" value="1"/>
</dbReference>
<proteinExistence type="predicted"/>
<evidence type="ECO:0000256" key="1">
    <source>
        <dbReference type="SAM" id="MobiDB-lite"/>
    </source>
</evidence>
<dbReference type="Proteomes" id="UP001174909">
    <property type="component" value="Unassembled WGS sequence"/>
</dbReference>
<evidence type="ECO:0000313" key="3">
    <source>
        <dbReference type="Proteomes" id="UP001174909"/>
    </source>
</evidence>
<sequence>MVDLCPVNDDQPVPKSLVRLMKRAESIKTLNNKEKSREEMQESRGSGGESAATRQKPVAVGKRKEGRGRDAREEPMFSKRKGESLKSYLERVDVEANARIMETFRKNRKPSERRKKRLEERRKRAVARRQGLSHDRNRDMEEKRGTHYIFHPGLIYTPHTRTASTLSPQCIDFEDEVRFGEVVQAPPELKAKPRGSQRSSAFPSQPLLLEQKMSASQRQSQRTRSAPSQQIMGLKRKHDLKLEREHVISVYRKAKAAALVKRI</sequence>
<dbReference type="InterPro" id="IPR026680">
    <property type="entry name" value="CCDC137"/>
</dbReference>
<feature type="compositionally biased region" description="Basic residues" evidence="1">
    <location>
        <begin position="106"/>
        <end position="116"/>
    </location>
</feature>